<protein>
    <submittedName>
        <fullName evidence="2">Uncharacterized protein</fullName>
    </submittedName>
</protein>
<feature type="region of interest" description="Disordered" evidence="1">
    <location>
        <begin position="61"/>
        <end position="84"/>
    </location>
</feature>
<evidence type="ECO:0000256" key="1">
    <source>
        <dbReference type="SAM" id="MobiDB-lite"/>
    </source>
</evidence>
<comment type="caution">
    <text evidence="2">The sequence shown here is derived from an EMBL/GenBank/DDBJ whole genome shotgun (WGS) entry which is preliminary data.</text>
</comment>
<dbReference type="EMBL" id="VSSQ01024284">
    <property type="protein sequence ID" value="MPM71708.1"/>
    <property type="molecule type" value="Genomic_DNA"/>
</dbReference>
<name>A0A645C2X6_9ZZZZ</name>
<accession>A0A645C2X6</accession>
<evidence type="ECO:0000313" key="2">
    <source>
        <dbReference type="EMBL" id="MPM71708.1"/>
    </source>
</evidence>
<sequence length="202" mass="22362">MPRQQQSRRRGVKIVIIAVAAGRGGSRITVGGNVVVIVSGIHESGGADLLELGSAMGVARPFPGRTQCRQQHRRQNRDDSNHNQELDQRKQELFSHGASLFISNVDTAGKFMNCERIIPYSVRQCNGRGQFSGENFLRRQISLENMPIHGILQPKEAVSELLPGVDFHRIFRNFPAIEVRNGNAVMGVGLGIRKTHPSQNSF</sequence>
<gene>
    <name evidence="2" type="ORF">SDC9_118678</name>
</gene>
<reference evidence="2" key="1">
    <citation type="submission" date="2019-08" db="EMBL/GenBank/DDBJ databases">
        <authorList>
            <person name="Kucharzyk K."/>
            <person name="Murdoch R.W."/>
            <person name="Higgins S."/>
            <person name="Loffler F."/>
        </authorList>
    </citation>
    <scope>NUCLEOTIDE SEQUENCE</scope>
</reference>
<proteinExistence type="predicted"/>
<organism evidence="2">
    <name type="scientific">bioreactor metagenome</name>
    <dbReference type="NCBI Taxonomy" id="1076179"/>
    <lineage>
        <taxon>unclassified sequences</taxon>
        <taxon>metagenomes</taxon>
        <taxon>ecological metagenomes</taxon>
    </lineage>
</organism>
<dbReference type="AlphaFoldDB" id="A0A645C2X6"/>